<dbReference type="InterPro" id="IPR050793">
    <property type="entry name" value="CMP-NeuNAc_synthase"/>
</dbReference>
<dbReference type="GO" id="GO:0046872">
    <property type="term" value="F:metal ion binding"/>
    <property type="evidence" value="ECO:0007669"/>
    <property type="project" value="UniProtKB-KW"/>
</dbReference>
<keyword evidence="4 7" id="KW-0479">Metal-binding</keyword>
<dbReference type="GO" id="GO:0016788">
    <property type="term" value="F:hydrolase activity, acting on ester bonds"/>
    <property type="evidence" value="ECO:0007669"/>
    <property type="project" value="InterPro"/>
</dbReference>
<dbReference type="InterPro" id="IPR023214">
    <property type="entry name" value="HAD_sf"/>
</dbReference>
<evidence type="ECO:0000313" key="9">
    <source>
        <dbReference type="Proteomes" id="UP001366166"/>
    </source>
</evidence>
<dbReference type="SFLD" id="SFLDS00003">
    <property type="entry name" value="Haloacid_Dehalogenase"/>
    <property type="match status" value="1"/>
</dbReference>
<dbReference type="PANTHER" id="PTHR21485">
    <property type="entry name" value="HAD SUPERFAMILY MEMBERS CMAS AND KDSC"/>
    <property type="match status" value="1"/>
</dbReference>
<dbReference type="Proteomes" id="UP001366166">
    <property type="component" value="Chromosome"/>
</dbReference>
<keyword evidence="9" id="KW-1185">Reference proteome</keyword>
<organism evidence="8 9">
    <name type="scientific">Desulfoferula mesophila</name>
    <dbReference type="NCBI Taxonomy" id="3058419"/>
    <lineage>
        <taxon>Bacteria</taxon>
        <taxon>Pseudomonadati</taxon>
        <taxon>Thermodesulfobacteriota</taxon>
        <taxon>Desulfarculia</taxon>
        <taxon>Desulfarculales</taxon>
        <taxon>Desulfarculaceae</taxon>
        <taxon>Desulfoferula</taxon>
    </lineage>
</organism>
<evidence type="ECO:0000256" key="4">
    <source>
        <dbReference type="ARBA" id="ARBA00022723"/>
    </source>
</evidence>
<feature type="binding site" evidence="7">
    <location>
        <position position="19"/>
    </location>
    <ligand>
        <name>Mg(2+)</name>
        <dbReference type="ChEBI" id="CHEBI:18420"/>
    </ligand>
</feature>
<evidence type="ECO:0000256" key="6">
    <source>
        <dbReference type="ARBA" id="ARBA00022842"/>
    </source>
</evidence>
<dbReference type="NCBIfam" id="TIGR01670">
    <property type="entry name" value="KdsC-phosphatas"/>
    <property type="match status" value="1"/>
</dbReference>
<keyword evidence="5" id="KW-0378">Hydrolase</keyword>
<comment type="similarity">
    <text evidence="2">Belongs to the KdsC family.</text>
</comment>
<dbReference type="RefSeq" id="WP_338606563.1">
    <property type="nucleotide sequence ID" value="NZ_AP028679.1"/>
</dbReference>
<dbReference type="EMBL" id="AP028679">
    <property type="protein sequence ID" value="BEQ14892.1"/>
    <property type="molecule type" value="Genomic_DNA"/>
</dbReference>
<evidence type="ECO:0000256" key="3">
    <source>
        <dbReference type="ARBA" id="ARBA00011881"/>
    </source>
</evidence>
<proteinExistence type="inferred from homology"/>
<name>A0AAU9F2Y4_9BACT</name>
<evidence type="ECO:0000256" key="7">
    <source>
        <dbReference type="PIRSR" id="PIRSR006118-2"/>
    </source>
</evidence>
<reference evidence="9" key="1">
    <citation type="journal article" date="2023" name="Arch. Microbiol.">
        <title>Desulfoferula mesophilus gen. nov. sp. nov., a mesophilic sulfate-reducing bacterium isolated from a brackish lake sediment.</title>
        <authorList>
            <person name="Watanabe T."/>
            <person name="Yabe T."/>
            <person name="Tsuji J.M."/>
            <person name="Fukui M."/>
        </authorList>
    </citation>
    <scope>NUCLEOTIDE SEQUENCE [LARGE SCALE GENOMIC DNA]</scope>
    <source>
        <strain evidence="9">12FAK</strain>
    </source>
</reference>
<comment type="cofactor">
    <cofactor evidence="1 7">
        <name>Mg(2+)</name>
        <dbReference type="ChEBI" id="CHEBI:18420"/>
    </cofactor>
</comment>
<gene>
    <name evidence="8" type="primary">kdsC</name>
    <name evidence="8" type="ORF">FAK_19580</name>
</gene>
<dbReference type="Gene3D" id="3.40.50.1000">
    <property type="entry name" value="HAD superfamily/HAD-like"/>
    <property type="match status" value="1"/>
</dbReference>
<keyword evidence="6 7" id="KW-0460">Magnesium</keyword>
<feature type="binding site" evidence="7">
    <location>
        <position position="21"/>
    </location>
    <ligand>
        <name>substrate</name>
    </ligand>
</feature>
<evidence type="ECO:0000256" key="1">
    <source>
        <dbReference type="ARBA" id="ARBA00001946"/>
    </source>
</evidence>
<protein>
    <submittedName>
        <fullName evidence="8">Haloacid dehalogenase</fullName>
    </submittedName>
</protein>
<dbReference type="SFLD" id="SFLDG01136">
    <property type="entry name" value="C1.6:_Phosphoserine_Phosphatas"/>
    <property type="match status" value="1"/>
</dbReference>
<feature type="binding site" evidence="7">
    <location>
        <position position="112"/>
    </location>
    <ligand>
        <name>Mg(2+)</name>
        <dbReference type="ChEBI" id="CHEBI:18420"/>
    </ligand>
</feature>
<evidence type="ECO:0000256" key="5">
    <source>
        <dbReference type="ARBA" id="ARBA00022801"/>
    </source>
</evidence>
<dbReference type="KEGG" id="dmp:FAK_19580"/>
<dbReference type="SFLD" id="SFLDG01138">
    <property type="entry name" value="C1.6.2:_Deoxy-d-mannose-octulo"/>
    <property type="match status" value="1"/>
</dbReference>
<dbReference type="InterPro" id="IPR010023">
    <property type="entry name" value="KdsC_fam"/>
</dbReference>
<dbReference type="AlphaFoldDB" id="A0AAU9F2Y4"/>
<accession>A0AAU9F2Y4</accession>
<dbReference type="GO" id="GO:0008781">
    <property type="term" value="F:N-acylneuraminate cytidylyltransferase activity"/>
    <property type="evidence" value="ECO:0007669"/>
    <property type="project" value="TreeGrafter"/>
</dbReference>
<evidence type="ECO:0000256" key="2">
    <source>
        <dbReference type="ARBA" id="ARBA00005893"/>
    </source>
</evidence>
<dbReference type="InterPro" id="IPR036412">
    <property type="entry name" value="HAD-like_sf"/>
</dbReference>
<dbReference type="PIRSF" id="PIRSF006118">
    <property type="entry name" value="KDO8-P_Ptase"/>
    <property type="match status" value="1"/>
</dbReference>
<comment type="subunit">
    <text evidence="3">Homotetramer.</text>
</comment>
<sequence>MSEITAQERAARIKLLVLDIDGVLTDGRVVYDQDGRELKFFDIKDGHGLKLLQRAGFKIVWLSGRASKVNQVRAQELGIDELVEDCKIKLPRFERVLSEHGMQPEQAAFMGDDLIDLPPMRAAGLALAPADAWPEVRQAAHWVATLPGGRGAVRQACELLLKASGKWDEVTGRYF</sequence>
<evidence type="ECO:0000313" key="8">
    <source>
        <dbReference type="EMBL" id="BEQ14892.1"/>
    </source>
</evidence>
<dbReference type="FunFam" id="3.40.50.1000:FF:000029">
    <property type="entry name" value="3-deoxy-D-manno-octulosonate 8-phosphate phosphatase KdsC"/>
    <property type="match status" value="1"/>
</dbReference>
<dbReference type="CDD" id="cd01630">
    <property type="entry name" value="HAD_KDO-like"/>
    <property type="match status" value="1"/>
</dbReference>
<dbReference type="PANTHER" id="PTHR21485:SF3">
    <property type="entry name" value="N-ACYLNEURAMINATE CYTIDYLYLTRANSFERASE"/>
    <property type="match status" value="1"/>
</dbReference>
<dbReference type="SUPFAM" id="SSF56784">
    <property type="entry name" value="HAD-like"/>
    <property type="match status" value="1"/>
</dbReference>